<dbReference type="EMBL" id="JAFNEN010000138">
    <property type="protein sequence ID" value="KAG8192582.1"/>
    <property type="molecule type" value="Genomic_DNA"/>
</dbReference>
<evidence type="ECO:0000313" key="1">
    <source>
        <dbReference type="EMBL" id="KAG8192582.1"/>
    </source>
</evidence>
<accession>A0AAV6V7K4</accession>
<proteinExistence type="predicted"/>
<dbReference type="Proteomes" id="UP000827092">
    <property type="component" value="Unassembled WGS sequence"/>
</dbReference>
<name>A0AAV6V7K4_9ARAC</name>
<comment type="caution">
    <text evidence="1">The sequence shown here is derived from an EMBL/GenBank/DDBJ whole genome shotgun (WGS) entry which is preliminary data.</text>
</comment>
<reference evidence="1 2" key="1">
    <citation type="journal article" date="2022" name="Nat. Ecol. Evol.">
        <title>A masculinizing supergene underlies an exaggerated male reproductive morph in a spider.</title>
        <authorList>
            <person name="Hendrickx F."/>
            <person name="De Corte Z."/>
            <person name="Sonet G."/>
            <person name="Van Belleghem S.M."/>
            <person name="Kostlbacher S."/>
            <person name="Vangestel C."/>
        </authorList>
    </citation>
    <scope>NUCLEOTIDE SEQUENCE [LARGE SCALE GENOMIC DNA]</scope>
    <source>
        <strain evidence="1">W744_W776</strain>
    </source>
</reference>
<keyword evidence="2" id="KW-1185">Reference proteome</keyword>
<gene>
    <name evidence="1" type="ORF">JTE90_015216</name>
</gene>
<evidence type="ECO:0000313" key="2">
    <source>
        <dbReference type="Proteomes" id="UP000827092"/>
    </source>
</evidence>
<organism evidence="1 2">
    <name type="scientific">Oedothorax gibbosus</name>
    <dbReference type="NCBI Taxonomy" id="931172"/>
    <lineage>
        <taxon>Eukaryota</taxon>
        <taxon>Metazoa</taxon>
        <taxon>Ecdysozoa</taxon>
        <taxon>Arthropoda</taxon>
        <taxon>Chelicerata</taxon>
        <taxon>Arachnida</taxon>
        <taxon>Araneae</taxon>
        <taxon>Araneomorphae</taxon>
        <taxon>Entelegynae</taxon>
        <taxon>Araneoidea</taxon>
        <taxon>Linyphiidae</taxon>
        <taxon>Erigoninae</taxon>
        <taxon>Oedothorax</taxon>
    </lineage>
</organism>
<sequence length="109" mass="12278">MVHLQIQISSEELLDVTQGGCCHAVIINQPEIQSDSETTEIELGAGIVVNRRIYLDIFDLDHVKKFTKSLAVVIWGSCPIKSKSAPHTRTVGCDIRSNERISYKKRQNR</sequence>
<protein>
    <submittedName>
        <fullName evidence="1">Uncharacterized protein</fullName>
    </submittedName>
</protein>
<dbReference type="AlphaFoldDB" id="A0AAV6V7K4"/>